<comment type="caution">
    <text evidence="4">The sequence shown here is derived from an EMBL/GenBank/DDBJ whole genome shotgun (WGS) entry which is preliminary data.</text>
</comment>
<dbReference type="AlphaFoldDB" id="A0A523RZK0"/>
<dbReference type="Pfam" id="PF01551">
    <property type="entry name" value="Peptidase_M23"/>
    <property type="match status" value="1"/>
</dbReference>
<dbReference type="InterPro" id="IPR050570">
    <property type="entry name" value="Cell_wall_metabolism_enzyme"/>
</dbReference>
<keyword evidence="2" id="KW-0175">Coiled coil</keyword>
<dbReference type="FunFam" id="2.70.70.10:FF:000006">
    <property type="entry name" value="M23 family peptidase"/>
    <property type="match status" value="1"/>
</dbReference>
<evidence type="ECO:0000259" key="3">
    <source>
        <dbReference type="Pfam" id="PF01551"/>
    </source>
</evidence>
<evidence type="ECO:0000313" key="5">
    <source>
        <dbReference type="Proteomes" id="UP000316360"/>
    </source>
</evidence>
<dbReference type="EMBL" id="SOKJ01000171">
    <property type="protein sequence ID" value="TET11208.1"/>
    <property type="molecule type" value="Genomic_DNA"/>
</dbReference>
<sequence length="316" mass="35660">MREKIKRKKKAFTLMLIPHSRGKVRQIAISRSGFFLILLGVAVFFALLSSSINDYRQVRSKEARLHKLERVNKAQEEKILSLVQEIEGFSKKMEELKELEDKLRILAGVGGGSETEEERLGKGGPENYLLLEKEIELEKGGSLSTNLVGKIGENVVFLKNEIKRREKSLGELEEVIREKIDLFASTPNIFPVQGWISSGYGWRRNPFTRKKEFHRAIDIVAPWGIEVKAAAQGKVISTGWGGAYGLMIRINDGHGYYTVYGHLSHILVKKGQWVKKGDIIGRVGSSGRSTGPHLHFEVWFNEKIINPLNLMVEPLG</sequence>
<dbReference type="PANTHER" id="PTHR21666:SF289">
    <property type="entry name" value="L-ALA--D-GLU ENDOPEPTIDASE"/>
    <property type="match status" value="1"/>
</dbReference>
<keyword evidence="1" id="KW-0732">Signal</keyword>
<dbReference type="Proteomes" id="UP000316360">
    <property type="component" value="Unassembled WGS sequence"/>
</dbReference>
<proteinExistence type="predicted"/>
<dbReference type="InterPro" id="IPR011055">
    <property type="entry name" value="Dup_hybrid_motif"/>
</dbReference>
<protein>
    <recommendedName>
        <fullName evidence="3">M23ase beta-sheet core domain-containing protein</fullName>
    </recommendedName>
</protein>
<organism evidence="4 5">
    <name type="scientific">Aerophobetes bacterium</name>
    <dbReference type="NCBI Taxonomy" id="2030807"/>
    <lineage>
        <taxon>Bacteria</taxon>
        <taxon>Candidatus Aerophobota</taxon>
    </lineage>
</organism>
<evidence type="ECO:0000256" key="2">
    <source>
        <dbReference type="SAM" id="Coils"/>
    </source>
</evidence>
<dbReference type="GO" id="GO:0004222">
    <property type="term" value="F:metalloendopeptidase activity"/>
    <property type="evidence" value="ECO:0007669"/>
    <property type="project" value="TreeGrafter"/>
</dbReference>
<dbReference type="PANTHER" id="PTHR21666">
    <property type="entry name" value="PEPTIDASE-RELATED"/>
    <property type="match status" value="1"/>
</dbReference>
<dbReference type="InterPro" id="IPR016047">
    <property type="entry name" value="M23ase_b-sheet_dom"/>
</dbReference>
<evidence type="ECO:0000313" key="4">
    <source>
        <dbReference type="EMBL" id="TET11208.1"/>
    </source>
</evidence>
<feature type="domain" description="M23ase beta-sheet core" evidence="3">
    <location>
        <begin position="213"/>
        <end position="307"/>
    </location>
</feature>
<name>A0A523RZK0_UNCAE</name>
<accession>A0A523RZK0</accession>
<dbReference type="Gene3D" id="2.70.70.10">
    <property type="entry name" value="Glucose Permease (Domain IIA)"/>
    <property type="match status" value="1"/>
</dbReference>
<reference evidence="4 5" key="1">
    <citation type="submission" date="2019-03" db="EMBL/GenBank/DDBJ databases">
        <title>Metabolic potential of uncultured bacteria and archaea associated with petroleum seepage in deep-sea sediments.</title>
        <authorList>
            <person name="Dong X."/>
            <person name="Hubert C."/>
        </authorList>
    </citation>
    <scope>NUCLEOTIDE SEQUENCE [LARGE SCALE GENOMIC DNA]</scope>
    <source>
        <strain evidence="4">E44_bin7</strain>
    </source>
</reference>
<evidence type="ECO:0000256" key="1">
    <source>
        <dbReference type="ARBA" id="ARBA00022729"/>
    </source>
</evidence>
<gene>
    <name evidence="4" type="ORF">E3J84_03170</name>
</gene>
<dbReference type="SUPFAM" id="SSF51261">
    <property type="entry name" value="Duplicated hybrid motif"/>
    <property type="match status" value="1"/>
</dbReference>
<feature type="coiled-coil region" evidence="2">
    <location>
        <begin position="58"/>
        <end position="99"/>
    </location>
</feature>
<dbReference type="CDD" id="cd12797">
    <property type="entry name" value="M23_peptidase"/>
    <property type="match status" value="1"/>
</dbReference>